<organism evidence="7 8">
    <name type="scientific">Didymella exigua CBS 183.55</name>
    <dbReference type="NCBI Taxonomy" id="1150837"/>
    <lineage>
        <taxon>Eukaryota</taxon>
        <taxon>Fungi</taxon>
        <taxon>Dikarya</taxon>
        <taxon>Ascomycota</taxon>
        <taxon>Pezizomycotina</taxon>
        <taxon>Dothideomycetes</taxon>
        <taxon>Pleosporomycetidae</taxon>
        <taxon>Pleosporales</taxon>
        <taxon>Pleosporineae</taxon>
        <taxon>Didymellaceae</taxon>
        <taxon>Didymella</taxon>
    </lineage>
</organism>
<reference evidence="7" key="1">
    <citation type="journal article" date="2020" name="Stud. Mycol.">
        <title>101 Dothideomycetes genomes: a test case for predicting lifestyles and emergence of pathogens.</title>
        <authorList>
            <person name="Haridas S."/>
            <person name="Albert R."/>
            <person name="Binder M."/>
            <person name="Bloem J."/>
            <person name="Labutti K."/>
            <person name="Salamov A."/>
            <person name="Andreopoulos B."/>
            <person name="Baker S."/>
            <person name="Barry K."/>
            <person name="Bills G."/>
            <person name="Bluhm B."/>
            <person name="Cannon C."/>
            <person name="Castanera R."/>
            <person name="Culley D."/>
            <person name="Daum C."/>
            <person name="Ezra D."/>
            <person name="Gonzalez J."/>
            <person name="Henrissat B."/>
            <person name="Kuo A."/>
            <person name="Liang C."/>
            <person name="Lipzen A."/>
            <person name="Lutzoni F."/>
            <person name="Magnuson J."/>
            <person name="Mondo S."/>
            <person name="Nolan M."/>
            <person name="Ohm R."/>
            <person name="Pangilinan J."/>
            <person name="Park H.-J."/>
            <person name="Ramirez L."/>
            <person name="Alfaro M."/>
            <person name="Sun H."/>
            <person name="Tritt A."/>
            <person name="Yoshinaga Y."/>
            <person name="Zwiers L.-H."/>
            <person name="Turgeon B."/>
            <person name="Goodwin S."/>
            <person name="Spatafora J."/>
            <person name="Crous P."/>
            <person name="Grigoriev I."/>
        </authorList>
    </citation>
    <scope>NUCLEOTIDE SEQUENCE</scope>
    <source>
        <strain evidence="7">CBS 183.55</strain>
    </source>
</reference>
<evidence type="ECO:0000313" key="7">
    <source>
        <dbReference type="EMBL" id="KAF1932570.1"/>
    </source>
</evidence>
<dbReference type="PANTHER" id="PTHR24409">
    <property type="entry name" value="ZINC FINGER PROTEIN 142"/>
    <property type="match status" value="1"/>
</dbReference>
<evidence type="ECO:0000256" key="5">
    <source>
        <dbReference type="PROSITE-ProRule" id="PRU00042"/>
    </source>
</evidence>
<dbReference type="Pfam" id="PF12171">
    <property type="entry name" value="zf-C2H2_jaz"/>
    <property type="match status" value="1"/>
</dbReference>
<dbReference type="GO" id="GO:0008270">
    <property type="term" value="F:zinc ion binding"/>
    <property type="evidence" value="ECO:0007669"/>
    <property type="project" value="UniProtKB-KW"/>
</dbReference>
<evidence type="ECO:0000256" key="2">
    <source>
        <dbReference type="ARBA" id="ARBA00022737"/>
    </source>
</evidence>
<keyword evidence="3 5" id="KW-0863">Zinc-finger</keyword>
<proteinExistence type="predicted"/>
<evidence type="ECO:0000256" key="3">
    <source>
        <dbReference type="ARBA" id="ARBA00022771"/>
    </source>
</evidence>
<dbReference type="GO" id="GO:0000981">
    <property type="term" value="F:DNA-binding transcription factor activity, RNA polymerase II-specific"/>
    <property type="evidence" value="ECO:0007669"/>
    <property type="project" value="TreeGrafter"/>
</dbReference>
<dbReference type="PROSITE" id="PS00028">
    <property type="entry name" value="ZINC_FINGER_C2H2_1"/>
    <property type="match status" value="1"/>
</dbReference>
<keyword evidence="2" id="KW-0677">Repeat</keyword>
<dbReference type="SUPFAM" id="SSF57667">
    <property type="entry name" value="beta-beta-alpha zinc fingers"/>
    <property type="match status" value="1"/>
</dbReference>
<keyword evidence="8" id="KW-1185">Reference proteome</keyword>
<dbReference type="InterPro" id="IPR022755">
    <property type="entry name" value="Znf_C2H2_jaz"/>
</dbReference>
<dbReference type="GO" id="GO:0000977">
    <property type="term" value="F:RNA polymerase II transcription regulatory region sequence-specific DNA binding"/>
    <property type="evidence" value="ECO:0007669"/>
    <property type="project" value="TreeGrafter"/>
</dbReference>
<dbReference type="Pfam" id="PF12874">
    <property type="entry name" value="zf-met"/>
    <property type="match status" value="1"/>
</dbReference>
<dbReference type="PANTHER" id="PTHR24409:SF356">
    <property type="entry name" value="C2H2 FINGER DOMAIN TRANSCRIPTION FACTOR (EUROFUNG)"/>
    <property type="match status" value="1"/>
</dbReference>
<protein>
    <recommendedName>
        <fullName evidence="6">C2H2-type domain-containing protein</fullName>
    </recommendedName>
</protein>
<dbReference type="PROSITE" id="PS50157">
    <property type="entry name" value="ZINC_FINGER_C2H2_2"/>
    <property type="match status" value="1"/>
</dbReference>
<dbReference type="SMART" id="SM00355">
    <property type="entry name" value="ZnF_C2H2"/>
    <property type="match status" value="3"/>
</dbReference>
<evidence type="ECO:0000256" key="1">
    <source>
        <dbReference type="ARBA" id="ARBA00022723"/>
    </source>
</evidence>
<dbReference type="Gene3D" id="3.30.160.60">
    <property type="entry name" value="Classic Zinc Finger"/>
    <property type="match status" value="2"/>
</dbReference>
<dbReference type="GO" id="GO:0005634">
    <property type="term" value="C:nucleus"/>
    <property type="evidence" value="ECO:0007669"/>
    <property type="project" value="TreeGrafter"/>
</dbReference>
<gene>
    <name evidence="7" type="ORF">M421DRAFT_97878</name>
</gene>
<accession>A0A6A5RYZ0</accession>
<evidence type="ECO:0000259" key="6">
    <source>
        <dbReference type="PROSITE" id="PS50157"/>
    </source>
</evidence>
<dbReference type="EMBL" id="ML978958">
    <property type="protein sequence ID" value="KAF1932570.1"/>
    <property type="molecule type" value="Genomic_DNA"/>
</dbReference>
<dbReference type="AlphaFoldDB" id="A0A6A5RYZ0"/>
<keyword evidence="1" id="KW-0479">Metal-binding</keyword>
<feature type="domain" description="C2H2-type" evidence="6">
    <location>
        <begin position="146"/>
        <end position="175"/>
    </location>
</feature>
<evidence type="ECO:0000256" key="4">
    <source>
        <dbReference type="ARBA" id="ARBA00022833"/>
    </source>
</evidence>
<dbReference type="Proteomes" id="UP000800082">
    <property type="component" value="Unassembled WGS sequence"/>
</dbReference>
<evidence type="ECO:0000313" key="8">
    <source>
        <dbReference type="Proteomes" id="UP000800082"/>
    </source>
</evidence>
<dbReference type="InterPro" id="IPR013087">
    <property type="entry name" value="Znf_C2H2_type"/>
</dbReference>
<dbReference type="InterPro" id="IPR036236">
    <property type="entry name" value="Znf_C2H2_sf"/>
</dbReference>
<keyword evidence="4" id="KW-0862">Zinc</keyword>
<dbReference type="OrthoDB" id="6077919at2759"/>
<sequence>MYPYPGCGICGREFNSYSACRQHMNATGYIYECDTCEEDFYTHDDPCNKGFENENNLRQHLNSGIRRGTDIPCPFCKRRFATATGVTHHVETGSCPKARSMNRDTILAKIRRCDPNHIITKNLIRYDVESSITVTPASWNDRIGMYVCYLCHKGFRNPRSLDNHVNSLAHKEKVYQCPG</sequence>
<name>A0A6A5RYZ0_9PLEO</name>
<dbReference type="GeneID" id="54356222"/>
<dbReference type="RefSeq" id="XP_033452818.1">
    <property type="nucleotide sequence ID" value="XM_033598555.1"/>
</dbReference>